<reference evidence="3" key="1">
    <citation type="submission" date="2018-06" db="EMBL/GenBank/DDBJ databases">
        <title>Description of Blautia argi sp. nov., a new anaerobic isolated from dog feces.</title>
        <authorList>
            <person name="Chang Y.-H."/>
            <person name="Paek J."/>
            <person name="Shin Y."/>
        </authorList>
    </citation>
    <scope>NUCLEOTIDE SEQUENCE [LARGE SCALE GENOMIC DNA]</scope>
    <source>
        <strain evidence="3">KCTC 15426</strain>
    </source>
</reference>
<dbReference type="OrthoDB" id="2284293at2"/>
<name>A0A2Z4UC07_9FIRM</name>
<proteinExistence type="predicted"/>
<feature type="transmembrane region" description="Helical" evidence="1">
    <location>
        <begin position="7"/>
        <end position="27"/>
    </location>
</feature>
<protein>
    <submittedName>
        <fullName evidence="2">Uncharacterized protein</fullName>
    </submittedName>
</protein>
<feature type="transmembrane region" description="Helical" evidence="1">
    <location>
        <begin position="68"/>
        <end position="91"/>
    </location>
</feature>
<sequence>MKRKNTMWSILYLIFLVVFNLIFYTLGGINHPASVWISYFFIHFAYLFLLATPFFVRKGRETGTFSAVLGWISATYFGIELVVGILFILIAPKGIKGALIVQVLILAVYLFVLISNMIANEQTETAIESHNKELCYVKTASVRMRSIIEKVGDRVLLKKIEKVYDVLRCSPVKSSSAANEIEQRVFKELDSLERAVSMGDEEGINTSAETLYALVVERNHRLI</sequence>
<evidence type="ECO:0000256" key="1">
    <source>
        <dbReference type="SAM" id="Phobius"/>
    </source>
</evidence>
<dbReference type="Proteomes" id="UP000250003">
    <property type="component" value="Chromosome"/>
</dbReference>
<gene>
    <name evidence="2" type="ORF">DQQ01_11080</name>
</gene>
<keyword evidence="1" id="KW-0812">Transmembrane</keyword>
<keyword evidence="3" id="KW-1185">Reference proteome</keyword>
<feature type="transmembrane region" description="Helical" evidence="1">
    <location>
        <begin position="33"/>
        <end position="56"/>
    </location>
</feature>
<evidence type="ECO:0000313" key="2">
    <source>
        <dbReference type="EMBL" id="AWY98603.1"/>
    </source>
</evidence>
<dbReference type="RefSeq" id="WP_111920090.1">
    <property type="nucleotide sequence ID" value="NZ_CAUWHR010000009.1"/>
</dbReference>
<dbReference type="EMBL" id="CP030280">
    <property type="protein sequence ID" value="AWY98603.1"/>
    <property type="molecule type" value="Genomic_DNA"/>
</dbReference>
<dbReference type="AlphaFoldDB" id="A0A2Z4UC07"/>
<evidence type="ECO:0000313" key="3">
    <source>
        <dbReference type="Proteomes" id="UP000250003"/>
    </source>
</evidence>
<keyword evidence="1" id="KW-1133">Transmembrane helix</keyword>
<feature type="transmembrane region" description="Helical" evidence="1">
    <location>
        <begin position="97"/>
        <end position="119"/>
    </location>
</feature>
<dbReference type="KEGG" id="blau:DQQ01_11080"/>
<keyword evidence="1" id="KW-0472">Membrane</keyword>
<accession>A0A2Z4UC07</accession>
<organism evidence="2 3">
    <name type="scientific">Blautia argi</name>
    <dbReference type="NCBI Taxonomy" id="1912897"/>
    <lineage>
        <taxon>Bacteria</taxon>
        <taxon>Bacillati</taxon>
        <taxon>Bacillota</taxon>
        <taxon>Clostridia</taxon>
        <taxon>Lachnospirales</taxon>
        <taxon>Lachnospiraceae</taxon>
        <taxon>Blautia</taxon>
    </lineage>
</organism>